<keyword evidence="1" id="KW-0812">Transmembrane</keyword>
<feature type="transmembrane region" description="Helical" evidence="1">
    <location>
        <begin position="586"/>
        <end position="606"/>
    </location>
</feature>
<organism evidence="3 4">
    <name type="scientific">Couchioplanes caeruleus</name>
    <dbReference type="NCBI Taxonomy" id="56438"/>
    <lineage>
        <taxon>Bacteria</taxon>
        <taxon>Bacillati</taxon>
        <taxon>Actinomycetota</taxon>
        <taxon>Actinomycetes</taxon>
        <taxon>Micromonosporales</taxon>
        <taxon>Micromonosporaceae</taxon>
        <taxon>Couchioplanes</taxon>
    </lineage>
</organism>
<evidence type="ECO:0000313" key="4">
    <source>
        <dbReference type="Proteomes" id="UP000271683"/>
    </source>
</evidence>
<proteinExistence type="predicted"/>
<feature type="transmembrane region" description="Helical" evidence="1">
    <location>
        <begin position="613"/>
        <end position="634"/>
    </location>
</feature>
<dbReference type="Pfam" id="PF00535">
    <property type="entry name" value="Glycos_transf_2"/>
    <property type="match status" value="1"/>
</dbReference>
<feature type="transmembrane region" description="Helical" evidence="1">
    <location>
        <begin position="748"/>
        <end position="781"/>
    </location>
</feature>
<dbReference type="PANTHER" id="PTHR43685">
    <property type="entry name" value="GLYCOSYLTRANSFERASE"/>
    <property type="match status" value="1"/>
</dbReference>
<feature type="transmembrane region" description="Helical" evidence="1">
    <location>
        <begin position="646"/>
        <end position="665"/>
    </location>
</feature>
<protein>
    <submittedName>
        <fullName evidence="3">Cellulose synthase/poly-beta-1,6-N-acetylglucosamine synthase-like glycosyltransferase</fullName>
    </submittedName>
</protein>
<evidence type="ECO:0000256" key="1">
    <source>
        <dbReference type="SAM" id="Phobius"/>
    </source>
</evidence>
<dbReference type="GO" id="GO:0016740">
    <property type="term" value="F:transferase activity"/>
    <property type="evidence" value="ECO:0007669"/>
    <property type="project" value="UniProtKB-KW"/>
</dbReference>
<dbReference type="InterPro" id="IPR017853">
    <property type="entry name" value="GH"/>
</dbReference>
<gene>
    <name evidence="3" type="ORF">EDD30_1324</name>
</gene>
<evidence type="ECO:0000313" key="3">
    <source>
        <dbReference type="EMBL" id="ROP28560.1"/>
    </source>
</evidence>
<dbReference type="Proteomes" id="UP000271683">
    <property type="component" value="Unassembled WGS sequence"/>
</dbReference>
<dbReference type="CDD" id="cd00761">
    <property type="entry name" value="Glyco_tranf_GTA_type"/>
    <property type="match status" value="1"/>
</dbReference>
<dbReference type="PANTHER" id="PTHR43685:SF14">
    <property type="entry name" value="GLYCOSYLTRANSFERASE 2-LIKE DOMAIN-CONTAINING PROTEIN"/>
    <property type="match status" value="1"/>
</dbReference>
<keyword evidence="3" id="KW-0808">Transferase</keyword>
<dbReference type="InterPro" id="IPR001173">
    <property type="entry name" value="Glyco_trans_2-like"/>
</dbReference>
<keyword evidence="1" id="KW-1133">Transmembrane helix</keyword>
<feature type="domain" description="Glycosyltransferase 2-like" evidence="2">
    <location>
        <begin position="314"/>
        <end position="470"/>
    </location>
</feature>
<dbReference type="Gene3D" id="3.20.20.80">
    <property type="entry name" value="Glycosidases"/>
    <property type="match status" value="1"/>
</dbReference>
<dbReference type="EMBL" id="RJKL01000001">
    <property type="protein sequence ID" value="ROP28560.1"/>
    <property type="molecule type" value="Genomic_DNA"/>
</dbReference>
<evidence type="ECO:0000259" key="2">
    <source>
        <dbReference type="Pfam" id="PF00535"/>
    </source>
</evidence>
<dbReference type="SUPFAM" id="SSF51445">
    <property type="entry name" value="(Trans)glycosidases"/>
    <property type="match status" value="1"/>
</dbReference>
<dbReference type="AlphaFoldDB" id="A0A3N1GE66"/>
<dbReference type="InterPro" id="IPR050834">
    <property type="entry name" value="Glycosyltransf_2"/>
</dbReference>
<accession>A0A3N1GE66</accession>
<sequence>MTAPGMSTHHCSRVRADGRHLRVADEVFHVRGVTYGGFAARRDGAAFPEHAVLKRDLVAIAEAGLTTVRTYDPVPDDFLDLAGELSLRVLAGLHHHDWRMEPRAGRAARRRVRDAGRQAVDAALESYAGDPRILALVVGNEYPCDVVRLHGAGAVADGLADLVSRCHAGDPELLVTYGNFPTTEFLDVEGQDLVCYNVFLDEAPRLRAYLRHLRVVAGDRPLVVGELGVPALVHGETAQAASLAAQLPIVDETGCAGATVFSWTDEWSVAGKPVQGWGFGLTDTARRPRPGLEVVSRWAAAGLADLRPAWPRVSVLVCAYNAEKTIDECLASLLRCGYPDFEVLVCDDGSTDRTAEIAARYPFRLLSLPHAGLSCARNAGLDAATGEIIAYLDSDAACHPDWLHHLVLSFDDARVAATGGPNLPCPGAGIVERAVALSPGAPTEVLIGDDRAEHVPGCNMAYRREALRAVGGFRPAYTAAGDDVDVCWKLLDEGRQIAFAGAAQVYHHRRDTVTGYLRQQRGYGRAERMLSGAHPHRFNRLGQARWSGFVYGGARIAARMLRPVVYHGYAGTAPYQPVARRRAEAAAQYGGVLLPLTLPPVVAGLLIMPVSSWALPVVATAVVAVLGYALLVATTLAVPDGEPRPVALRLLVAALHVLQPFVRLWGRLRGRPLSGPPPQGSTWSGDRLTWLRLLEDDLRARRCAVRRSSPFSTWDVAATVGPFLTARIVTAVLWRWQPAHRVRWSLRLTLPLLLAVLSVLAVVDLAVAAAGAGAAGVALGCEALLLGRRVRAGLAHTTRQVAPTASPRRASGEPT</sequence>
<reference evidence="3 4" key="1">
    <citation type="submission" date="2018-11" db="EMBL/GenBank/DDBJ databases">
        <title>Sequencing the genomes of 1000 actinobacteria strains.</title>
        <authorList>
            <person name="Klenk H.-P."/>
        </authorList>
    </citation>
    <scope>NUCLEOTIDE SEQUENCE [LARGE SCALE GENOMIC DNA]</scope>
    <source>
        <strain evidence="3 4">DSM 43634</strain>
    </source>
</reference>
<dbReference type="SUPFAM" id="SSF53448">
    <property type="entry name" value="Nucleotide-diphospho-sugar transferases"/>
    <property type="match status" value="1"/>
</dbReference>
<name>A0A3N1GE66_9ACTN</name>
<comment type="caution">
    <text evidence="3">The sequence shown here is derived from an EMBL/GenBank/DDBJ whole genome shotgun (WGS) entry which is preliminary data.</text>
</comment>
<dbReference type="InterPro" id="IPR029044">
    <property type="entry name" value="Nucleotide-diphossugar_trans"/>
</dbReference>
<dbReference type="Gene3D" id="3.90.550.10">
    <property type="entry name" value="Spore Coat Polysaccharide Biosynthesis Protein SpsA, Chain A"/>
    <property type="match status" value="1"/>
</dbReference>
<keyword evidence="1" id="KW-0472">Membrane</keyword>